<evidence type="ECO:0000256" key="5">
    <source>
        <dbReference type="SAM" id="SignalP"/>
    </source>
</evidence>
<reference evidence="7 8" key="1">
    <citation type="journal article" date="2015" name="Genome Announc.">
        <title>Complete Genome Sequence of the Novel Leech Symbiont Mucinivorans hirudinis M3T.</title>
        <authorList>
            <person name="Nelson M.C."/>
            <person name="Bomar L."/>
            <person name="Graf J."/>
        </authorList>
    </citation>
    <scope>NUCLEOTIDE SEQUENCE [LARGE SCALE GENOMIC DNA]</scope>
    <source>
        <strain evidence="8">M3</strain>
    </source>
</reference>
<dbReference type="InterPro" id="IPR036249">
    <property type="entry name" value="Thioredoxin-like_sf"/>
</dbReference>
<dbReference type="GO" id="GO:0017004">
    <property type="term" value="P:cytochrome complex assembly"/>
    <property type="evidence" value="ECO:0007669"/>
    <property type="project" value="UniProtKB-KW"/>
</dbReference>
<dbReference type="InterPro" id="IPR000866">
    <property type="entry name" value="AhpC/TSA"/>
</dbReference>
<dbReference type="HOGENOM" id="CLU_042529_1_0_10"/>
<evidence type="ECO:0000256" key="1">
    <source>
        <dbReference type="ARBA" id="ARBA00004196"/>
    </source>
</evidence>
<name>A0A060R867_9BACT</name>
<dbReference type="GO" id="GO:0030313">
    <property type="term" value="C:cell envelope"/>
    <property type="evidence" value="ECO:0007669"/>
    <property type="project" value="UniProtKB-SubCell"/>
</dbReference>
<evidence type="ECO:0000259" key="6">
    <source>
        <dbReference type="PROSITE" id="PS51352"/>
    </source>
</evidence>
<comment type="subcellular location">
    <subcellularLocation>
        <location evidence="1">Cell envelope</location>
    </subcellularLocation>
</comment>
<keyword evidence="5" id="KW-0732">Signal</keyword>
<dbReference type="PANTHER" id="PTHR42852">
    <property type="entry name" value="THIOL:DISULFIDE INTERCHANGE PROTEIN DSBE"/>
    <property type="match status" value="1"/>
</dbReference>
<dbReference type="PROSITE" id="PS00194">
    <property type="entry name" value="THIOREDOXIN_1"/>
    <property type="match status" value="1"/>
</dbReference>
<dbReference type="Gene3D" id="3.40.30.10">
    <property type="entry name" value="Glutaredoxin"/>
    <property type="match status" value="1"/>
</dbReference>
<dbReference type="Pfam" id="PF00578">
    <property type="entry name" value="AhpC-TSA"/>
    <property type="match status" value="1"/>
</dbReference>
<keyword evidence="2" id="KW-0201">Cytochrome c-type biogenesis</keyword>
<organism evidence="7 8">
    <name type="scientific">Mucinivorans hirudinis</name>
    <dbReference type="NCBI Taxonomy" id="1433126"/>
    <lineage>
        <taxon>Bacteria</taxon>
        <taxon>Pseudomonadati</taxon>
        <taxon>Bacteroidota</taxon>
        <taxon>Bacteroidia</taxon>
        <taxon>Bacteroidales</taxon>
        <taxon>Rikenellaceae</taxon>
        <taxon>Mucinivorans</taxon>
    </lineage>
</organism>
<evidence type="ECO:0000256" key="3">
    <source>
        <dbReference type="ARBA" id="ARBA00023157"/>
    </source>
</evidence>
<evidence type="ECO:0000313" key="7">
    <source>
        <dbReference type="EMBL" id="CDN31590.1"/>
    </source>
</evidence>
<feature type="signal peptide" evidence="5">
    <location>
        <begin position="1"/>
        <end position="21"/>
    </location>
</feature>
<dbReference type="Pfam" id="PF14289">
    <property type="entry name" value="DUF4369"/>
    <property type="match status" value="1"/>
</dbReference>
<dbReference type="CDD" id="cd02966">
    <property type="entry name" value="TlpA_like_family"/>
    <property type="match status" value="1"/>
</dbReference>
<gene>
    <name evidence="7" type="ORF">BN938_1503</name>
</gene>
<dbReference type="InterPro" id="IPR013766">
    <property type="entry name" value="Thioredoxin_domain"/>
</dbReference>
<dbReference type="GO" id="GO:0016491">
    <property type="term" value="F:oxidoreductase activity"/>
    <property type="evidence" value="ECO:0007669"/>
    <property type="project" value="InterPro"/>
</dbReference>
<dbReference type="InterPro" id="IPR025380">
    <property type="entry name" value="DUF4369"/>
</dbReference>
<sequence>MKLLLPLLAAVLFACKPISQSYTVTGNITGVEGKVYLAFLQGKMPEIVDSTTASDGKFEFKGVLKTPMYAELQSEDKKMIMRFFIENAMITLTGDMEQMDSVKVNGSAENALFEHFTEVLKNAGGNRMEVMDSLSFANPKSVAAAYLFFRQRVPYLEAAQMREGIAKFDTSLTKIVYLQQVADRADVLDKVAVGQPFVDFELPDAQGNMVKLSDVAGKGKYVLLDFWAGWCGPCRRENPNVVANYKKWGDKGFTVFGVSLDRTREQWLDAIEKDGLEWTNVTDLAFWNCAPATMYGVGSIPSNVMISPDGIIVARNVKEEALGEFLEERLGKKK</sequence>
<keyword evidence="4" id="KW-0676">Redox-active center</keyword>
<dbReference type="Proteomes" id="UP000027616">
    <property type="component" value="Chromosome I"/>
</dbReference>
<keyword evidence="8" id="KW-1185">Reference proteome</keyword>
<evidence type="ECO:0000313" key="8">
    <source>
        <dbReference type="Proteomes" id="UP000027616"/>
    </source>
</evidence>
<dbReference type="PROSITE" id="PS51352">
    <property type="entry name" value="THIOREDOXIN_2"/>
    <property type="match status" value="1"/>
</dbReference>
<dbReference type="OrthoDB" id="9794348at2"/>
<feature type="domain" description="Thioredoxin" evidence="6">
    <location>
        <begin position="191"/>
        <end position="334"/>
    </location>
</feature>
<dbReference type="STRING" id="1433126.BN938_1503"/>
<dbReference type="SUPFAM" id="SSF52833">
    <property type="entry name" value="Thioredoxin-like"/>
    <property type="match status" value="1"/>
</dbReference>
<evidence type="ECO:0000256" key="2">
    <source>
        <dbReference type="ARBA" id="ARBA00022748"/>
    </source>
</evidence>
<dbReference type="PANTHER" id="PTHR42852:SF6">
    <property type="entry name" value="THIOL:DISULFIDE INTERCHANGE PROTEIN DSBE"/>
    <property type="match status" value="1"/>
</dbReference>
<dbReference type="KEGG" id="rbc:BN938_1503"/>
<dbReference type="GO" id="GO:0016209">
    <property type="term" value="F:antioxidant activity"/>
    <property type="evidence" value="ECO:0007669"/>
    <property type="project" value="InterPro"/>
</dbReference>
<proteinExistence type="predicted"/>
<protein>
    <submittedName>
        <fullName evidence="7">Thiol:disulfide interchange protein</fullName>
    </submittedName>
</protein>
<accession>A0A060R867</accession>
<dbReference type="eggNOG" id="COG0526">
    <property type="taxonomic scope" value="Bacteria"/>
</dbReference>
<dbReference type="EMBL" id="HG934468">
    <property type="protein sequence ID" value="CDN31590.1"/>
    <property type="molecule type" value="Genomic_DNA"/>
</dbReference>
<dbReference type="PATRIC" id="fig|1433126.3.peg.1488"/>
<keyword evidence="3" id="KW-1015">Disulfide bond</keyword>
<feature type="chain" id="PRO_5001586148" evidence="5">
    <location>
        <begin position="22"/>
        <end position="334"/>
    </location>
</feature>
<dbReference type="PROSITE" id="PS51257">
    <property type="entry name" value="PROKAR_LIPOPROTEIN"/>
    <property type="match status" value="1"/>
</dbReference>
<evidence type="ECO:0000256" key="4">
    <source>
        <dbReference type="ARBA" id="ARBA00023284"/>
    </source>
</evidence>
<dbReference type="InterPro" id="IPR017937">
    <property type="entry name" value="Thioredoxin_CS"/>
</dbReference>
<dbReference type="InterPro" id="IPR050553">
    <property type="entry name" value="Thioredoxin_ResA/DsbE_sf"/>
</dbReference>
<dbReference type="AlphaFoldDB" id="A0A060R867"/>